<evidence type="ECO:0000313" key="3">
    <source>
        <dbReference type="Proteomes" id="UP000694892"/>
    </source>
</evidence>
<feature type="transmembrane region" description="Helical" evidence="1">
    <location>
        <begin position="50"/>
        <end position="70"/>
    </location>
</feature>
<dbReference type="EMBL" id="CM004476">
    <property type="protein sequence ID" value="OCT76474.1"/>
    <property type="molecule type" value="Genomic_DNA"/>
</dbReference>
<protein>
    <submittedName>
        <fullName evidence="2">Uncharacterized protein</fullName>
    </submittedName>
</protein>
<evidence type="ECO:0000256" key="1">
    <source>
        <dbReference type="SAM" id="Phobius"/>
    </source>
</evidence>
<keyword evidence="1" id="KW-0472">Membrane</keyword>
<gene>
    <name evidence="2" type="ORF">XELAEV_18031675mg</name>
</gene>
<dbReference type="Proteomes" id="UP000694892">
    <property type="component" value="Chromosome 6L"/>
</dbReference>
<keyword evidence="1" id="KW-1133">Transmembrane helix</keyword>
<sequence>MCLQSHVFVFTWNSSETYSILIFYDRRCIIHYIWQRFIALSSEESSWKGWTYRCVCFSIAVHFCGLVHLFNGKKMHIIKL</sequence>
<accession>A0A974HFY6</accession>
<name>A0A974HFY6_XENLA</name>
<keyword evidence="1" id="KW-0812">Transmembrane</keyword>
<proteinExistence type="predicted"/>
<dbReference type="AlphaFoldDB" id="A0A974HFY6"/>
<reference evidence="3" key="1">
    <citation type="journal article" date="2016" name="Nature">
        <title>Genome evolution in the allotetraploid frog Xenopus laevis.</title>
        <authorList>
            <person name="Session A.M."/>
            <person name="Uno Y."/>
            <person name="Kwon T."/>
            <person name="Chapman J.A."/>
            <person name="Toyoda A."/>
            <person name="Takahashi S."/>
            <person name="Fukui A."/>
            <person name="Hikosaka A."/>
            <person name="Suzuki A."/>
            <person name="Kondo M."/>
            <person name="van Heeringen S.J."/>
            <person name="Quigley I."/>
            <person name="Heinz S."/>
            <person name="Ogino H."/>
            <person name="Ochi H."/>
            <person name="Hellsten U."/>
            <person name="Lyons J.B."/>
            <person name="Simakov O."/>
            <person name="Putnam N."/>
            <person name="Stites J."/>
            <person name="Kuroki Y."/>
            <person name="Tanaka T."/>
            <person name="Michiue T."/>
            <person name="Watanabe M."/>
            <person name="Bogdanovic O."/>
            <person name="Lister R."/>
            <person name="Georgiou G."/>
            <person name="Paranjpe S.S."/>
            <person name="van Kruijsbergen I."/>
            <person name="Shu S."/>
            <person name="Carlson J."/>
            <person name="Kinoshita T."/>
            <person name="Ohta Y."/>
            <person name="Mawaribuchi S."/>
            <person name="Jenkins J."/>
            <person name="Grimwood J."/>
            <person name="Schmutz J."/>
            <person name="Mitros T."/>
            <person name="Mozaffari S.V."/>
            <person name="Suzuki Y."/>
            <person name="Haramoto Y."/>
            <person name="Yamamoto T.S."/>
            <person name="Takagi C."/>
            <person name="Heald R."/>
            <person name="Miller K."/>
            <person name="Haudenschild C."/>
            <person name="Kitzman J."/>
            <person name="Nakayama T."/>
            <person name="Izutsu Y."/>
            <person name="Robert J."/>
            <person name="Fortriede J."/>
            <person name="Burns K."/>
            <person name="Lotay V."/>
            <person name="Karimi K."/>
            <person name="Yasuoka Y."/>
            <person name="Dichmann D.S."/>
            <person name="Flajnik M.F."/>
            <person name="Houston D.W."/>
            <person name="Shendure J."/>
            <person name="DuPasquier L."/>
            <person name="Vize P.D."/>
            <person name="Zorn A.M."/>
            <person name="Ito M."/>
            <person name="Marcotte E.M."/>
            <person name="Wallingford J.B."/>
            <person name="Ito Y."/>
            <person name="Asashima M."/>
            <person name="Ueno N."/>
            <person name="Matsuda Y."/>
            <person name="Veenstra G.J."/>
            <person name="Fujiyama A."/>
            <person name="Harland R.M."/>
            <person name="Taira M."/>
            <person name="Rokhsar D.S."/>
        </authorList>
    </citation>
    <scope>NUCLEOTIDE SEQUENCE [LARGE SCALE GENOMIC DNA]</scope>
    <source>
        <strain evidence="3">J</strain>
    </source>
</reference>
<evidence type="ECO:0000313" key="2">
    <source>
        <dbReference type="EMBL" id="OCT76474.1"/>
    </source>
</evidence>
<organism evidence="2 3">
    <name type="scientific">Xenopus laevis</name>
    <name type="common">African clawed frog</name>
    <dbReference type="NCBI Taxonomy" id="8355"/>
    <lineage>
        <taxon>Eukaryota</taxon>
        <taxon>Metazoa</taxon>
        <taxon>Chordata</taxon>
        <taxon>Craniata</taxon>
        <taxon>Vertebrata</taxon>
        <taxon>Euteleostomi</taxon>
        <taxon>Amphibia</taxon>
        <taxon>Batrachia</taxon>
        <taxon>Anura</taxon>
        <taxon>Pipoidea</taxon>
        <taxon>Pipidae</taxon>
        <taxon>Xenopodinae</taxon>
        <taxon>Xenopus</taxon>
        <taxon>Xenopus</taxon>
    </lineage>
</organism>